<keyword evidence="3" id="KW-0540">Nuclease</keyword>
<accession>A0A9Q3H6S6</accession>
<evidence type="ECO:0000259" key="8">
    <source>
        <dbReference type="SMART" id="SM00479"/>
    </source>
</evidence>
<protein>
    <recommendedName>
        <fullName evidence="8">Exonuclease domain-containing protein</fullName>
    </recommendedName>
</protein>
<dbReference type="PANTHER" id="PTHR12801">
    <property type="entry name" value="RNA EXONUCLEASE REXO1 / RECO3 FAMILY MEMBER-RELATED"/>
    <property type="match status" value="1"/>
</dbReference>
<organism evidence="9 10">
    <name type="scientific">Austropuccinia psidii MF-1</name>
    <dbReference type="NCBI Taxonomy" id="1389203"/>
    <lineage>
        <taxon>Eukaryota</taxon>
        <taxon>Fungi</taxon>
        <taxon>Dikarya</taxon>
        <taxon>Basidiomycota</taxon>
        <taxon>Pucciniomycotina</taxon>
        <taxon>Pucciniomycetes</taxon>
        <taxon>Pucciniales</taxon>
        <taxon>Sphaerophragmiaceae</taxon>
        <taxon>Austropuccinia</taxon>
    </lineage>
</organism>
<keyword evidence="4" id="KW-0378">Hydrolase</keyword>
<dbReference type="InterPro" id="IPR012337">
    <property type="entry name" value="RNaseH-like_sf"/>
</dbReference>
<evidence type="ECO:0000313" key="10">
    <source>
        <dbReference type="Proteomes" id="UP000765509"/>
    </source>
</evidence>
<gene>
    <name evidence="9" type="ORF">O181_033121</name>
</gene>
<keyword evidence="10" id="KW-1185">Reference proteome</keyword>
<evidence type="ECO:0000256" key="6">
    <source>
        <dbReference type="ARBA" id="ARBA00023242"/>
    </source>
</evidence>
<dbReference type="Gene3D" id="3.30.420.10">
    <property type="entry name" value="Ribonuclease H-like superfamily/Ribonuclease H"/>
    <property type="match status" value="1"/>
</dbReference>
<feature type="region of interest" description="Disordered" evidence="7">
    <location>
        <begin position="1"/>
        <end position="82"/>
    </location>
</feature>
<keyword evidence="5" id="KW-0269">Exonuclease</keyword>
<feature type="compositionally biased region" description="Polar residues" evidence="7">
    <location>
        <begin position="41"/>
        <end position="62"/>
    </location>
</feature>
<name>A0A9Q3H6S6_9BASI</name>
<proteinExistence type="inferred from homology"/>
<feature type="compositionally biased region" description="Polar residues" evidence="7">
    <location>
        <begin position="1"/>
        <end position="10"/>
    </location>
</feature>
<comment type="caution">
    <text evidence="9">The sequence shown here is derived from an EMBL/GenBank/DDBJ whole genome shotgun (WGS) entry which is preliminary data.</text>
</comment>
<evidence type="ECO:0000313" key="9">
    <source>
        <dbReference type="EMBL" id="MBW0493406.1"/>
    </source>
</evidence>
<dbReference type="Proteomes" id="UP000765509">
    <property type="component" value="Unassembled WGS sequence"/>
</dbReference>
<evidence type="ECO:0000256" key="1">
    <source>
        <dbReference type="ARBA" id="ARBA00004123"/>
    </source>
</evidence>
<evidence type="ECO:0000256" key="3">
    <source>
        <dbReference type="ARBA" id="ARBA00022722"/>
    </source>
</evidence>
<dbReference type="GO" id="GO:0004527">
    <property type="term" value="F:exonuclease activity"/>
    <property type="evidence" value="ECO:0007669"/>
    <property type="project" value="UniProtKB-KW"/>
</dbReference>
<dbReference type="InterPro" id="IPR034922">
    <property type="entry name" value="REX1-like_exo"/>
</dbReference>
<reference evidence="9" key="1">
    <citation type="submission" date="2021-03" db="EMBL/GenBank/DDBJ databases">
        <title>Draft genome sequence of rust myrtle Austropuccinia psidii MF-1, a brazilian biotype.</title>
        <authorList>
            <person name="Quecine M.C."/>
            <person name="Pachon D.M.R."/>
            <person name="Bonatelli M.L."/>
            <person name="Correr F.H."/>
            <person name="Franceschini L.M."/>
            <person name="Leite T.F."/>
            <person name="Margarido G.R.A."/>
            <person name="Almeida C.A."/>
            <person name="Ferrarezi J.A."/>
            <person name="Labate C.A."/>
        </authorList>
    </citation>
    <scope>NUCLEOTIDE SEQUENCE</scope>
    <source>
        <strain evidence="9">MF-1</strain>
    </source>
</reference>
<dbReference type="GO" id="GO:0005634">
    <property type="term" value="C:nucleus"/>
    <property type="evidence" value="ECO:0007669"/>
    <property type="project" value="UniProtKB-SubCell"/>
</dbReference>
<keyword evidence="6" id="KW-0539">Nucleus</keyword>
<dbReference type="CDD" id="cd06145">
    <property type="entry name" value="REX1_like"/>
    <property type="match status" value="1"/>
</dbReference>
<dbReference type="SUPFAM" id="SSF53098">
    <property type="entry name" value="Ribonuclease H-like"/>
    <property type="match status" value="1"/>
</dbReference>
<sequence>MQSPSLSSTSNHRRKHSQSQTVSSLITIQDPPSKRPKLQSIEHQPTQTISDHLSNSSGNQNHSVSKTKNSDSSQSSSSESDWTLITKNDKTLKAKLKKQQKLEKQIALNPGEFHYDTRGFRYGRMIQLTEIRDLVLSILADERNQEWMMVKNKSSITKVVVIMIPGITHQSLGLSKPQSLSIMPFPIASQNSKLPVFQSLFSHACPTKAAGDRLRMFSCMSVFLNCQLSAMAKVKRDEERKRSSKNTASMDPTVYLLPPEQMLEQDFPSLNYSVPVTAMARQAARLNEPLPTPQTLLPRPPFEDWTCSAPPGFIQTPLYPDSSIGRPLKILGIDCEMCVTASGSELTRCTIVDENGHLVYDQLVLPDLPITDYLTRFSGITADRLQGVSTRLIDVQKKLTELIDFDTALVGHSLDCDLRAVKLAHPWVIDTSVIYQHPRGSPRKPSLKWLASKWLGKDIQAGGNEGHDSQEDARTAVELLKMKMEKGPGFGEFTNDQESFFERIGRGNNPKKGAVVDFGLTDPKSGNGTSRNLWKNATSCSFSSDKEISDTIISLLDDHDFVFGRMMELSYAIGWSQPYKSKELATTDSAIPEKPELDTDKVYHDLDNNLKSLNEKLPKGTALIIFTGHSDPRNMAELNQKKNRFERSLKLPNTISSTIESLNNQMDKWSNEDERNLADEVEKCKMGMSFFRVK</sequence>
<evidence type="ECO:0000256" key="4">
    <source>
        <dbReference type="ARBA" id="ARBA00022801"/>
    </source>
</evidence>
<feature type="domain" description="Exonuclease" evidence="8">
    <location>
        <begin position="329"/>
        <end position="489"/>
    </location>
</feature>
<dbReference type="EMBL" id="AVOT02012053">
    <property type="protein sequence ID" value="MBW0493406.1"/>
    <property type="molecule type" value="Genomic_DNA"/>
</dbReference>
<dbReference type="GO" id="GO:0003676">
    <property type="term" value="F:nucleic acid binding"/>
    <property type="evidence" value="ECO:0007669"/>
    <property type="project" value="InterPro"/>
</dbReference>
<comment type="similarity">
    <text evidence="2">Belongs to the REXO1/REXO3 family.</text>
</comment>
<comment type="subcellular location">
    <subcellularLocation>
        <location evidence="1">Nucleus</location>
    </subcellularLocation>
</comment>
<dbReference type="SMART" id="SM00479">
    <property type="entry name" value="EXOIII"/>
    <property type="match status" value="1"/>
</dbReference>
<dbReference type="InterPro" id="IPR013520">
    <property type="entry name" value="Ribonucl_H"/>
</dbReference>
<dbReference type="OrthoDB" id="206335at2759"/>
<dbReference type="AlphaFoldDB" id="A0A9Q3H6S6"/>
<dbReference type="PANTHER" id="PTHR12801:SF115">
    <property type="entry name" value="FI18136P1-RELATED"/>
    <property type="match status" value="1"/>
</dbReference>
<dbReference type="FunFam" id="3.30.420.10:FF:000019">
    <property type="entry name" value="RNA exonuclease NEF-sp"/>
    <property type="match status" value="1"/>
</dbReference>
<dbReference type="InterPro" id="IPR047021">
    <property type="entry name" value="REXO1/3/4-like"/>
</dbReference>
<evidence type="ECO:0000256" key="7">
    <source>
        <dbReference type="SAM" id="MobiDB-lite"/>
    </source>
</evidence>
<evidence type="ECO:0000256" key="5">
    <source>
        <dbReference type="ARBA" id="ARBA00022839"/>
    </source>
</evidence>
<feature type="compositionally biased region" description="Polar residues" evidence="7">
    <location>
        <begin position="18"/>
        <end position="27"/>
    </location>
</feature>
<feature type="compositionally biased region" description="Low complexity" evidence="7">
    <location>
        <begin position="63"/>
        <end position="80"/>
    </location>
</feature>
<evidence type="ECO:0000256" key="2">
    <source>
        <dbReference type="ARBA" id="ARBA00006357"/>
    </source>
</evidence>
<dbReference type="InterPro" id="IPR036397">
    <property type="entry name" value="RNaseH_sf"/>
</dbReference>